<dbReference type="Pfam" id="PF04464">
    <property type="entry name" value="Glyphos_transf"/>
    <property type="match status" value="1"/>
</dbReference>
<evidence type="ECO:0000256" key="1">
    <source>
        <dbReference type="ARBA" id="ARBA00004202"/>
    </source>
</evidence>
<sequence>MKIKKLVSKILKSKISKHKVKIQIKKEELHLVVNHLGFSLFNKYVILKDRESGRFLKSKIKKNISVFNLQDIVDLNSNGTLDVYITLQFYSKYFRKRTVFSINNQGFTSYSEDLNLKLKSFKTKNGNLSFDYKKNIFTQHIKNLKSVGSNFYIEGEVIQFSDEYSVRQLELIAVRRDNNKSYGYSLDFQKEKNKYIFKKIILIDKLKQHLDLNSRWDFFLQIRDDKKRICYKELVDMTGYNDFSREEDRYLLNNEYKDNFKLIIYVTMGKESLACWFTDNEQYIKTYNIARGKTIFNNTCDNHPIHKKMIFFESFLGKSYSGNPKYIYEYLLENGYGEEYQFVWSYQGESKLPGNPIVVSREEEDYYRYLALSKYWVNNIIFPVHRKREGNVYIQTWHGTPLKRLGYDIEVDGPEKLARENFYLESRNWDFLLAANKYSGDIFKRAFKFEKEIILNGYPSNDIFYKTNNIEKIESIKRKLSIPKEKQVILYAPTWRDNESNGSWNHSFEIQFDLDQFQNEFGDDYVLILRMHHLISDYLVLNPSKHSSIIDLSKYDDIQELYLVSDILITDYSSVFFEYANSKKPILFYAYDYQLYKQEIRGFYLDMYKDLPGPVLQEQTELFDAIKNIHRVEKEYEEKYNEFFQEYCSLETGNSAKLVIETVFKK</sequence>
<evidence type="ECO:0000256" key="2">
    <source>
        <dbReference type="ARBA" id="ARBA00010488"/>
    </source>
</evidence>
<evidence type="ECO:0000256" key="4">
    <source>
        <dbReference type="ARBA" id="ARBA00022679"/>
    </source>
</evidence>
<gene>
    <name evidence="7" type="ORF">ABG082_16545</name>
</gene>
<accession>A0AAU7FJJ8</accession>
<dbReference type="InterPro" id="IPR051612">
    <property type="entry name" value="Teichoic_Acid_Biosynth"/>
</dbReference>
<dbReference type="EMBL" id="CP157353">
    <property type="protein sequence ID" value="XBM03719.1"/>
    <property type="molecule type" value="Genomic_DNA"/>
</dbReference>
<keyword evidence="3" id="KW-1003">Cell membrane</keyword>
<dbReference type="GO" id="GO:0005886">
    <property type="term" value="C:plasma membrane"/>
    <property type="evidence" value="ECO:0007669"/>
    <property type="project" value="UniProtKB-SubCell"/>
</dbReference>
<keyword evidence="6" id="KW-0472">Membrane</keyword>
<dbReference type="AlphaFoldDB" id="A0AAU7FJJ8"/>
<dbReference type="PANTHER" id="PTHR37316">
    <property type="entry name" value="TEICHOIC ACID GLYCEROL-PHOSPHATE PRIMASE"/>
    <property type="match status" value="1"/>
</dbReference>
<evidence type="ECO:0000256" key="5">
    <source>
        <dbReference type="ARBA" id="ARBA00022944"/>
    </source>
</evidence>
<protein>
    <submittedName>
        <fullName evidence="7">CDP-glycerol glycerophosphotransferase family protein</fullName>
    </submittedName>
</protein>
<reference evidence="7" key="1">
    <citation type="submission" date="2024-05" db="EMBL/GenBank/DDBJ databases">
        <authorList>
            <person name="Liu Z."/>
        </authorList>
    </citation>
    <scope>NUCLEOTIDE SEQUENCE</scope>
    <source>
        <strain evidence="7">BS1807G30</strain>
    </source>
</reference>
<dbReference type="PANTHER" id="PTHR37316:SF3">
    <property type="entry name" value="TEICHOIC ACID GLYCEROL-PHOSPHATE TRANSFERASE"/>
    <property type="match status" value="1"/>
</dbReference>
<dbReference type="Gene3D" id="3.40.50.11820">
    <property type="match status" value="1"/>
</dbReference>
<dbReference type="InterPro" id="IPR043148">
    <property type="entry name" value="TagF_C"/>
</dbReference>
<evidence type="ECO:0000313" key="7">
    <source>
        <dbReference type="EMBL" id="XBM03719.1"/>
    </source>
</evidence>
<organism evidence="7">
    <name type="scientific">Bacillus sp. BS1807G30</name>
    <dbReference type="NCBI Taxonomy" id="3153756"/>
    <lineage>
        <taxon>Bacteria</taxon>
        <taxon>Bacillati</taxon>
        <taxon>Bacillota</taxon>
        <taxon>Bacilli</taxon>
        <taxon>Bacillales</taxon>
        <taxon>Bacillaceae</taxon>
        <taxon>Bacillus</taxon>
    </lineage>
</organism>
<dbReference type="SUPFAM" id="SSF53756">
    <property type="entry name" value="UDP-Glycosyltransferase/glycogen phosphorylase"/>
    <property type="match status" value="1"/>
</dbReference>
<dbReference type="RefSeq" id="WP_057078975.1">
    <property type="nucleotide sequence ID" value="NZ_CP157353.1"/>
</dbReference>
<dbReference type="InterPro" id="IPR007554">
    <property type="entry name" value="Glycerophosphate_synth"/>
</dbReference>
<evidence type="ECO:0000256" key="6">
    <source>
        <dbReference type="ARBA" id="ARBA00023136"/>
    </source>
</evidence>
<dbReference type="Gene3D" id="3.40.50.12580">
    <property type="match status" value="1"/>
</dbReference>
<proteinExistence type="inferred from homology"/>
<comment type="similarity">
    <text evidence="2">Belongs to the CDP-glycerol glycerophosphotransferase family.</text>
</comment>
<comment type="subcellular location">
    <subcellularLocation>
        <location evidence="1">Cell membrane</location>
        <topology evidence="1">Peripheral membrane protein</topology>
    </subcellularLocation>
</comment>
<evidence type="ECO:0000256" key="3">
    <source>
        <dbReference type="ARBA" id="ARBA00022475"/>
    </source>
</evidence>
<keyword evidence="5" id="KW-0777">Teichoic acid biosynthesis</keyword>
<keyword evidence="4" id="KW-0808">Transferase</keyword>
<dbReference type="GO" id="GO:0047355">
    <property type="term" value="F:CDP-glycerol glycerophosphotransferase activity"/>
    <property type="evidence" value="ECO:0007669"/>
    <property type="project" value="InterPro"/>
</dbReference>
<name>A0AAU7FJJ8_9BACI</name>
<dbReference type="InterPro" id="IPR043149">
    <property type="entry name" value="TagF_N"/>
</dbReference>
<dbReference type="GO" id="GO:0019350">
    <property type="term" value="P:teichoic acid biosynthetic process"/>
    <property type="evidence" value="ECO:0007669"/>
    <property type="project" value="UniProtKB-KW"/>
</dbReference>